<feature type="compositionally biased region" description="Basic and acidic residues" evidence="1">
    <location>
        <begin position="287"/>
        <end position="304"/>
    </location>
</feature>
<comment type="caution">
    <text evidence="2">The sequence shown here is derived from an EMBL/GenBank/DDBJ whole genome shotgun (WGS) entry which is preliminary data.</text>
</comment>
<feature type="compositionally biased region" description="Basic residues" evidence="1">
    <location>
        <begin position="305"/>
        <end position="324"/>
    </location>
</feature>
<sequence>MKEGVDRVREGDYSIGSWADDHHHESYAVETTIHEPGVDELHQGFTYEELLNMQRRDEADQHQAEATGERIHFSHSIDRAIRPSIDERHPSSINIHPKQKSTISENPNFDNQYLTLDDFGIFGDPDGYAREIDGHELQVSKEDIADILQMANGADNLFMQQRTVPAHQQRFTKEFYDTAGGIDNRFKKNYRPPTRPSIDVNRRFIADSSRKERERQGEIIVDFVEESSRRSTETRRDHRRGVVEEVSRRPRDTNTIKSSIDHGPVGEIERHKETSAPIDHSAIMVESTERSVSSREKMAESSREKHTRLVFREREKKKRGVLRE</sequence>
<evidence type="ECO:0000256" key="1">
    <source>
        <dbReference type="SAM" id="MobiDB-lite"/>
    </source>
</evidence>
<evidence type="ECO:0000313" key="2">
    <source>
        <dbReference type="EMBL" id="KAF3525191.1"/>
    </source>
</evidence>
<dbReference type="EMBL" id="QGKX02001347">
    <property type="protein sequence ID" value="KAF3525191.1"/>
    <property type="molecule type" value="Genomic_DNA"/>
</dbReference>
<reference evidence="2" key="1">
    <citation type="submission" date="2019-12" db="EMBL/GenBank/DDBJ databases">
        <title>Genome sequencing and annotation of Brassica cretica.</title>
        <authorList>
            <person name="Studholme D.J."/>
            <person name="Sarris P."/>
        </authorList>
    </citation>
    <scope>NUCLEOTIDE SEQUENCE</scope>
    <source>
        <strain evidence="2">PFS-109/04</strain>
        <tissue evidence="2">Leaf</tissue>
    </source>
</reference>
<protein>
    <submittedName>
        <fullName evidence="2">Uncharacterized protein</fullName>
    </submittedName>
</protein>
<evidence type="ECO:0000313" key="3">
    <source>
        <dbReference type="Proteomes" id="UP000712600"/>
    </source>
</evidence>
<dbReference type="Proteomes" id="UP000712600">
    <property type="component" value="Unassembled WGS sequence"/>
</dbReference>
<proteinExistence type="predicted"/>
<organism evidence="2 3">
    <name type="scientific">Brassica cretica</name>
    <name type="common">Mustard</name>
    <dbReference type="NCBI Taxonomy" id="69181"/>
    <lineage>
        <taxon>Eukaryota</taxon>
        <taxon>Viridiplantae</taxon>
        <taxon>Streptophyta</taxon>
        <taxon>Embryophyta</taxon>
        <taxon>Tracheophyta</taxon>
        <taxon>Spermatophyta</taxon>
        <taxon>Magnoliopsida</taxon>
        <taxon>eudicotyledons</taxon>
        <taxon>Gunneridae</taxon>
        <taxon>Pentapetalae</taxon>
        <taxon>rosids</taxon>
        <taxon>malvids</taxon>
        <taxon>Brassicales</taxon>
        <taxon>Brassicaceae</taxon>
        <taxon>Brassiceae</taxon>
        <taxon>Brassica</taxon>
    </lineage>
</organism>
<accession>A0A8S9PZS9</accession>
<dbReference type="AlphaFoldDB" id="A0A8S9PZS9"/>
<feature type="compositionally biased region" description="Basic and acidic residues" evidence="1">
    <location>
        <begin position="226"/>
        <end position="254"/>
    </location>
</feature>
<gene>
    <name evidence="2" type="ORF">F2Q69_00047553</name>
</gene>
<feature type="region of interest" description="Disordered" evidence="1">
    <location>
        <begin position="226"/>
        <end position="324"/>
    </location>
</feature>
<name>A0A8S9PZS9_BRACR</name>
<feature type="region of interest" description="Disordered" evidence="1">
    <location>
        <begin position="88"/>
        <end position="108"/>
    </location>
</feature>